<dbReference type="GO" id="GO:0005789">
    <property type="term" value="C:endoplasmic reticulum membrane"/>
    <property type="evidence" value="ECO:0007669"/>
    <property type="project" value="UniProtKB-SubCell"/>
</dbReference>
<sequence>MGLISLVYVLITLIVAIYFIVKRTYSYWKDRNVFTLEPTFFYGNLKNPNGERVTPIKAASNLYKEAIARGEKFAGLYVFLKPHFIPLDLELIKCITQTHFEHFTNHGLFVNEERDPLSGHLFNLEDEKWRKLRAKLTPTFTSGKMKMMFQTMVDCTKGLEEMLNECEAVNDAVDIKDVLGRFTTDIIGSVAFGLDIKSMKNPDSEFRKYGKYIFQPDFRRKIKIMILNTFPRWFLDNVGFKLTKNEIESFFINMVKNTVEYREKNNIYRKDFMHLLIQLKNMGKVLGDDEETLKGNHNNVSGGLSLNEISAQAFVFFVAGFETSATTMTFALFELAQNQDIQEKLRQEIRHILKKHDNKLTYDAIMEMDYLEKVISETLRKHPPVFLLPRVCNKDFKVPNSDLVIESNIKVSIPVLAIHNDPKYYPDPEKFDPERFNEENKASRPACCYMPFGDGPRTCIGLRFGKLQAKVGLCSVLSNFNVKLNEKTRLPIEYSGDLILSVKNDVWLNLERLNK</sequence>
<keyword evidence="7" id="KW-0256">Endoplasmic reticulum</keyword>
<dbReference type="EMBL" id="OU900096">
    <property type="protein sequence ID" value="CAG9859766.1"/>
    <property type="molecule type" value="Genomic_DNA"/>
</dbReference>
<proteinExistence type="inferred from homology"/>
<dbReference type="GO" id="GO:0016705">
    <property type="term" value="F:oxidoreductase activity, acting on paired donors, with incorporation or reduction of molecular oxygen"/>
    <property type="evidence" value="ECO:0007669"/>
    <property type="project" value="InterPro"/>
</dbReference>
<evidence type="ECO:0000256" key="10">
    <source>
        <dbReference type="ARBA" id="ARBA00023004"/>
    </source>
</evidence>
<dbReference type="GO" id="GO:0004497">
    <property type="term" value="F:monooxygenase activity"/>
    <property type="evidence" value="ECO:0007669"/>
    <property type="project" value="UniProtKB-KW"/>
</dbReference>
<evidence type="ECO:0000256" key="3">
    <source>
        <dbReference type="ARBA" id="ARBA00004406"/>
    </source>
</evidence>
<dbReference type="Gene3D" id="1.10.630.10">
    <property type="entry name" value="Cytochrome P450"/>
    <property type="match status" value="1"/>
</dbReference>
<evidence type="ECO:0000256" key="14">
    <source>
        <dbReference type="RuleBase" id="RU000461"/>
    </source>
</evidence>
<evidence type="ECO:0000256" key="9">
    <source>
        <dbReference type="ARBA" id="ARBA00023002"/>
    </source>
</evidence>
<dbReference type="Proteomes" id="UP001153712">
    <property type="component" value="Chromosome 3"/>
</dbReference>
<keyword evidence="17" id="KW-1185">Reference proteome</keyword>
<evidence type="ECO:0000256" key="8">
    <source>
        <dbReference type="ARBA" id="ARBA00022848"/>
    </source>
</evidence>
<dbReference type="SUPFAM" id="SSF48264">
    <property type="entry name" value="Cytochrome P450"/>
    <property type="match status" value="1"/>
</dbReference>
<dbReference type="AlphaFoldDB" id="A0A9N9TSQ9"/>
<comment type="cofactor">
    <cofactor evidence="1 13">
        <name>heme</name>
        <dbReference type="ChEBI" id="CHEBI:30413"/>
    </cofactor>
</comment>
<evidence type="ECO:0000256" key="7">
    <source>
        <dbReference type="ARBA" id="ARBA00022824"/>
    </source>
</evidence>
<dbReference type="PRINTS" id="PR00385">
    <property type="entry name" value="P450"/>
</dbReference>
<evidence type="ECO:0008006" key="18">
    <source>
        <dbReference type="Google" id="ProtNLM"/>
    </source>
</evidence>
<dbReference type="InterPro" id="IPR036396">
    <property type="entry name" value="Cyt_P450_sf"/>
</dbReference>
<dbReference type="Pfam" id="PF00067">
    <property type="entry name" value="p450"/>
    <property type="match status" value="1"/>
</dbReference>
<keyword evidence="6 13" id="KW-0479">Metal-binding</keyword>
<dbReference type="InterPro" id="IPR017972">
    <property type="entry name" value="Cyt_P450_CS"/>
</dbReference>
<feature type="transmembrane region" description="Helical" evidence="15">
    <location>
        <begin position="6"/>
        <end position="21"/>
    </location>
</feature>
<comment type="similarity">
    <text evidence="4 14">Belongs to the cytochrome P450 family.</text>
</comment>
<dbReference type="PRINTS" id="PR00463">
    <property type="entry name" value="EP450I"/>
</dbReference>
<evidence type="ECO:0000256" key="11">
    <source>
        <dbReference type="ARBA" id="ARBA00023033"/>
    </source>
</evidence>
<dbReference type="PROSITE" id="PS00086">
    <property type="entry name" value="CYTOCHROME_P450"/>
    <property type="match status" value="1"/>
</dbReference>
<organism evidence="16 17">
    <name type="scientific">Phyllotreta striolata</name>
    <name type="common">Striped flea beetle</name>
    <name type="synonym">Crioceris striolata</name>
    <dbReference type="NCBI Taxonomy" id="444603"/>
    <lineage>
        <taxon>Eukaryota</taxon>
        <taxon>Metazoa</taxon>
        <taxon>Ecdysozoa</taxon>
        <taxon>Arthropoda</taxon>
        <taxon>Hexapoda</taxon>
        <taxon>Insecta</taxon>
        <taxon>Pterygota</taxon>
        <taxon>Neoptera</taxon>
        <taxon>Endopterygota</taxon>
        <taxon>Coleoptera</taxon>
        <taxon>Polyphaga</taxon>
        <taxon>Cucujiformia</taxon>
        <taxon>Chrysomeloidea</taxon>
        <taxon>Chrysomelidae</taxon>
        <taxon>Galerucinae</taxon>
        <taxon>Alticini</taxon>
        <taxon>Phyllotreta</taxon>
    </lineage>
</organism>
<dbReference type="GO" id="GO:0020037">
    <property type="term" value="F:heme binding"/>
    <property type="evidence" value="ECO:0007669"/>
    <property type="project" value="InterPro"/>
</dbReference>
<dbReference type="OrthoDB" id="2789670at2759"/>
<evidence type="ECO:0000256" key="12">
    <source>
        <dbReference type="ARBA" id="ARBA00023136"/>
    </source>
</evidence>
<keyword evidence="10 13" id="KW-0408">Iron</keyword>
<keyword evidence="5 13" id="KW-0349">Heme</keyword>
<dbReference type="InterPro" id="IPR050476">
    <property type="entry name" value="Insect_CytP450_Detox"/>
</dbReference>
<keyword evidence="15" id="KW-0812">Transmembrane</keyword>
<evidence type="ECO:0000256" key="2">
    <source>
        <dbReference type="ARBA" id="ARBA00004174"/>
    </source>
</evidence>
<protein>
    <recommendedName>
        <fullName evidence="18">Cytochrome P450 monooxygenase</fullName>
    </recommendedName>
</protein>
<evidence type="ECO:0000256" key="4">
    <source>
        <dbReference type="ARBA" id="ARBA00010617"/>
    </source>
</evidence>
<evidence type="ECO:0000256" key="13">
    <source>
        <dbReference type="PIRSR" id="PIRSR602401-1"/>
    </source>
</evidence>
<gene>
    <name evidence="16" type="ORF">PHYEVI_LOCUS6134</name>
</gene>
<feature type="binding site" description="axial binding residue" evidence="13">
    <location>
        <position position="459"/>
    </location>
    <ligand>
        <name>heme</name>
        <dbReference type="ChEBI" id="CHEBI:30413"/>
    </ligand>
    <ligandPart>
        <name>Fe</name>
        <dbReference type="ChEBI" id="CHEBI:18248"/>
    </ligandPart>
</feature>
<reference evidence="16" key="1">
    <citation type="submission" date="2022-01" db="EMBL/GenBank/DDBJ databases">
        <authorList>
            <person name="King R."/>
        </authorList>
    </citation>
    <scope>NUCLEOTIDE SEQUENCE</scope>
</reference>
<comment type="subcellular location">
    <subcellularLocation>
        <location evidence="3">Endoplasmic reticulum membrane</location>
        <topology evidence="3">Peripheral membrane protein</topology>
    </subcellularLocation>
    <subcellularLocation>
        <location evidence="2">Microsome membrane</location>
        <topology evidence="2">Peripheral membrane protein</topology>
    </subcellularLocation>
</comment>
<accession>A0A9N9TSQ9</accession>
<keyword evidence="8" id="KW-0492">Microsome</keyword>
<dbReference type="FunFam" id="1.10.630.10:FF:000042">
    <property type="entry name" value="Cytochrome P450"/>
    <property type="match status" value="1"/>
</dbReference>
<evidence type="ECO:0000256" key="6">
    <source>
        <dbReference type="ARBA" id="ARBA00022723"/>
    </source>
</evidence>
<keyword evidence="12 15" id="KW-0472">Membrane</keyword>
<name>A0A9N9TSQ9_PHYSR</name>
<dbReference type="InterPro" id="IPR001128">
    <property type="entry name" value="Cyt_P450"/>
</dbReference>
<dbReference type="PANTHER" id="PTHR24292:SF100">
    <property type="entry name" value="CYTOCHROME P450 6A16, ISOFORM B-RELATED"/>
    <property type="match status" value="1"/>
</dbReference>
<keyword evidence="9 14" id="KW-0560">Oxidoreductase</keyword>
<dbReference type="InterPro" id="IPR002401">
    <property type="entry name" value="Cyt_P450_E_grp-I"/>
</dbReference>
<dbReference type="CDD" id="cd11056">
    <property type="entry name" value="CYP6-like"/>
    <property type="match status" value="1"/>
</dbReference>
<evidence type="ECO:0000313" key="17">
    <source>
        <dbReference type="Proteomes" id="UP001153712"/>
    </source>
</evidence>
<dbReference type="PANTHER" id="PTHR24292">
    <property type="entry name" value="CYTOCHROME P450"/>
    <property type="match status" value="1"/>
</dbReference>
<evidence type="ECO:0000256" key="15">
    <source>
        <dbReference type="SAM" id="Phobius"/>
    </source>
</evidence>
<keyword evidence="11 14" id="KW-0503">Monooxygenase</keyword>
<keyword evidence="15" id="KW-1133">Transmembrane helix</keyword>
<evidence type="ECO:0000256" key="1">
    <source>
        <dbReference type="ARBA" id="ARBA00001971"/>
    </source>
</evidence>
<dbReference type="GO" id="GO:0005506">
    <property type="term" value="F:iron ion binding"/>
    <property type="evidence" value="ECO:0007669"/>
    <property type="project" value="InterPro"/>
</dbReference>
<evidence type="ECO:0000313" key="16">
    <source>
        <dbReference type="EMBL" id="CAG9859766.1"/>
    </source>
</evidence>
<evidence type="ECO:0000256" key="5">
    <source>
        <dbReference type="ARBA" id="ARBA00022617"/>
    </source>
</evidence>